<keyword evidence="1" id="KW-1133">Transmembrane helix</keyword>
<comment type="caution">
    <text evidence="2">The sequence shown here is derived from an EMBL/GenBank/DDBJ whole genome shotgun (WGS) entry which is preliminary data.</text>
</comment>
<feature type="transmembrane region" description="Helical" evidence="1">
    <location>
        <begin position="12"/>
        <end position="36"/>
    </location>
</feature>
<sequence length="116" mass="12779">MKINSIIIYKAMFYSSLAVINIIAFSLIGLSFLGASNANGEGSPIMTESGTFIKRSLLIVIISLAFAGLAFLVSFLFRNVIGIGKTGLKKIFFIELGAFIIIYLIVYSYLYLRFTT</sequence>
<keyword evidence="1" id="KW-0472">Membrane</keyword>
<feature type="transmembrane region" description="Helical" evidence="1">
    <location>
        <begin position="92"/>
        <end position="112"/>
    </location>
</feature>
<feature type="transmembrane region" description="Helical" evidence="1">
    <location>
        <begin position="56"/>
        <end position="80"/>
    </location>
</feature>
<name>A0A2U2PA17_9SPHI</name>
<organism evidence="2 3">
    <name type="scientific">Pararcticibacter amylolyticus</name>
    <dbReference type="NCBI Taxonomy" id="2173175"/>
    <lineage>
        <taxon>Bacteria</taxon>
        <taxon>Pseudomonadati</taxon>
        <taxon>Bacteroidota</taxon>
        <taxon>Sphingobacteriia</taxon>
        <taxon>Sphingobacteriales</taxon>
        <taxon>Sphingobacteriaceae</taxon>
        <taxon>Pararcticibacter</taxon>
    </lineage>
</organism>
<reference evidence="2 3" key="1">
    <citation type="submission" date="2018-04" db="EMBL/GenBank/DDBJ databases">
        <title>Pedobacter chongqingensis sp. nov., isolated from a rottenly hemp rope.</title>
        <authorList>
            <person name="Cai Y."/>
        </authorList>
    </citation>
    <scope>NUCLEOTIDE SEQUENCE [LARGE SCALE GENOMIC DNA]</scope>
    <source>
        <strain evidence="2 3">FJ4-8</strain>
    </source>
</reference>
<keyword evidence="3" id="KW-1185">Reference proteome</keyword>
<dbReference type="EMBL" id="QEAS01000029">
    <property type="protein sequence ID" value="PWG78246.1"/>
    <property type="molecule type" value="Genomic_DNA"/>
</dbReference>
<accession>A0A2U2PA17</accession>
<dbReference type="AlphaFoldDB" id="A0A2U2PA17"/>
<gene>
    <name evidence="2" type="ORF">DDR33_23340</name>
</gene>
<protein>
    <submittedName>
        <fullName evidence="2">Uncharacterized protein</fullName>
    </submittedName>
</protein>
<keyword evidence="1" id="KW-0812">Transmembrane</keyword>
<evidence type="ECO:0000313" key="2">
    <source>
        <dbReference type="EMBL" id="PWG78246.1"/>
    </source>
</evidence>
<evidence type="ECO:0000256" key="1">
    <source>
        <dbReference type="SAM" id="Phobius"/>
    </source>
</evidence>
<proteinExistence type="predicted"/>
<evidence type="ECO:0000313" key="3">
    <source>
        <dbReference type="Proteomes" id="UP000245647"/>
    </source>
</evidence>
<dbReference type="Proteomes" id="UP000245647">
    <property type="component" value="Unassembled WGS sequence"/>
</dbReference>